<dbReference type="Gene3D" id="3.30.450.40">
    <property type="match status" value="1"/>
</dbReference>
<dbReference type="InterPro" id="IPR003018">
    <property type="entry name" value="GAF"/>
</dbReference>
<gene>
    <name evidence="2" type="ORF">SAMN04488500_104193</name>
</gene>
<proteinExistence type="predicted"/>
<dbReference type="Proteomes" id="UP000192738">
    <property type="component" value="Unassembled WGS sequence"/>
</dbReference>
<dbReference type="EMBL" id="FWXI01000004">
    <property type="protein sequence ID" value="SMC51785.1"/>
    <property type="molecule type" value="Genomic_DNA"/>
</dbReference>
<name>A0A1W1ZTH5_9FIRM</name>
<dbReference type="PROSITE" id="PS51832">
    <property type="entry name" value="HD_GYP"/>
    <property type="match status" value="1"/>
</dbReference>
<dbReference type="SUPFAM" id="SSF109604">
    <property type="entry name" value="HD-domain/PDEase-like"/>
    <property type="match status" value="1"/>
</dbReference>
<dbReference type="STRING" id="112901.SAMN04488500_104193"/>
<dbReference type="CDD" id="cd00077">
    <property type="entry name" value="HDc"/>
    <property type="match status" value="1"/>
</dbReference>
<dbReference type="PANTHER" id="PTHR43155">
    <property type="entry name" value="CYCLIC DI-GMP PHOSPHODIESTERASE PA4108-RELATED"/>
    <property type="match status" value="1"/>
</dbReference>
<accession>A0A1W1ZTH5</accession>
<dbReference type="RefSeq" id="WP_084574845.1">
    <property type="nucleotide sequence ID" value="NZ_CP155572.1"/>
</dbReference>
<dbReference type="Pfam" id="PF13487">
    <property type="entry name" value="HD_5"/>
    <property type="match status" value="1"/>
</dbReference>
<reference evidence="2 3" key="1">
    <citation type="submission" date="2017-04" db="EMBL/GenBank/DDBJ databases">
        <authorList>
            <person name="Afonso C.L."/>
            <person name="Miller P.J."/>
            <person name="Scott M.A."/>
            <person name="Spackman E."/>
            <person name="Goraichik I."/>
            <person name="Dimitrov K.M."/>
            <person name="Suarez D.L."/>
            <person name="Swayne D.E."/>
        </authorList>
    </citation>
    <scope>NUCLEOTIDE SEQUENCE [LARGE SCALE GENOMIC DNA]</scope>
    <source>
        <strain evidence="2 3">DSM 5090</strain>
    </source>
</reference>
<dbReference type="OrthoDB" id="9804747at2"/>
<dbReference type="SMART" id="SM00471">
    <property type="entry name" value="HDc"/>
    <property type="match status" value="1"/>
</dbReference>
<organism evidence="2 3">
    <name type="scientific">Sporomusa malonica</name>
    <dbReference type="NCBI Taxonomy" id="112901"/>
    <lineage>
        <taxon>Bacteria</taxon>
        <taxon>Bacillati</taxon>
        <taxon>Bacillota</taxon>
        <taxon>Negativicutes</taxon>
        <taxon>Selenomonadales</taxon>
        <taxon>Sporomusaceae</taxon>
        <taxon>Sporomusa</taxon>
    </lineage>
</organism>
<evidence type="ECO:0000313" key="2">
    <source>
        <dbReference type="EMBL" id="SMC51785.1"/>
    </source>
</evidence>
<dbReference type="InterPro" id="IPR003607">
    <property type="entry name" value="HD/PDEase_dom"/>
</dbReference>
<dbReference type="Gene3D" id="1.10.3210.10">
    <property type="entry name" value="Hypothetical protein af1432"/>
    <property type="match status" value="2"/>
</dbReference>
<protein>
    <submittedName>
        <fullName evidence="2">HD domain-containing protein</fullName>
    </submittedName>
</protein>
<evidence type="ECO:0000259" key="1">
    <source>
        <dbReference type="PROSITE" id="PS51832"/>
    </source>
</evidence>
<dbReference type="InterPro" id="IPR029016">
    <property type="entry name" value="GAF-like_dom_sf"/>
</dbReference>
<feature type="domain" description="HD-GYP" evidence="1">
    <location>
        <begin position="279"/>
        <end position="574"/>
    </location>
</feature>
<dbReference type="SUPFAM" id="SSF55781">
    <property type="entry name" value="GAF domain-like"/>
    <property type="match status" value="1"/>
</dbReference>
<dbReference type="PANTHER" id="PTHR43155:SF2">
    <property type="entry name" value="CYCLIC DI-GMP PHOSPHODIESTERASE PA4108"/>
    <property type="match status" value="1"/>
</dbReference>
<dbReference type="Pfam" id="PF01966">
    <property type="entry name" value="HD"/>
    <property type="match status" value="1"/>
</dbReference>
<sequence>MNSSLTTTRLSRLLDRTFVQTLFASISPVFPDIILGVFDLDENVFFLSGPETATKPTAQSPIVVDNQLVGTVRTSLPAGCHQGVAGLQAVLADFGGKLLSQLAQKQWEQRCITHDSLTRYRELALLYQFGEKIGSCLDQNKLAEIILSEVRIFIKAQAGSLMLTCPKTGKLGVTASYGVASCAGALTNAAYQLAEIVLTSGKSEIVDDACLDPRLAVVTDCPEPLLCVPLKLDNHILGVINLSHKSDSDCFSSEDLKLTEVIASQVATAFETARLFHEIEDMAYSIILVAGATIDERDTCTAGHSSRVANISLAIAKKLNQLYDTAQKEGRPKKAPLIKLQEMEYAALLHDIGKIGVPEAILTKRARLSPDRLLAIKTRFDFITVTTGQNMSEELSFIRGINEAHSLSATECRLVQELTQRTYIDLEKLPQPFLLPEEAEALCVSRGNLMQQEFEKIQTHAEKSYRILKQIPFPSHLHQIPDIAYQHHERLNGNGYPNGLSAGEILLESKILCVADVFEALTASDRPYRSPVTTDKALDILRGEAEAGYLDPLIVDVLSSILNTDTHWWQDINNINPEWKERKNCDDQKDTHRR</sequence>
<keyword evidence="3" id="KW-1185">Reference proteome</keyword>
<dbReference type="InterPro" id="IPR006674">
    <property type="entry name" value="HD_domain"/>
</dbReference>
<dbReference type="InterPro" id="IPR037522">
    <property type="entry name" value="HD_GYP_dom"/>
</dbReference>
<dbReference type="AlphaFoldDB" id="A0A1W1ZTH5"/>
<dbReference type="Pfam" id="PF01590">
    <property type="entry name" value="GAF"/>
    <property type="match status" value="1"/>
</dbReference>
<dbReference type="SMART" id="SM00065">
    <property type="entry name" value="GAF"/>
    <property type="match status" value="1"/>
</dbReference>
<evidence type="ECO:0000313" key="3">
    <source>
        <dbReference type="Proteomes" id="UP000192738"/>
    </source>
</evidence>